<organism evidence="1 2">
    <name type="scientific">Candidatus Desulfosporosinus infrequens</name>
    <dbReference type="NCBI Taxonomy" id="2043169"/>
    <lineage>
        <taxon>Bacteria</taxon>
        <taxon>Bacillati</taxon>
        <taxon>Bacillota</taxon>
        <taxon>Clostridia</taxon>
        <taxon>Eubacteriales</taxon>
        <taxon>Desulfitobacteriaceae</taxon>
        <taxon>Desulfosporosinus</taxon>
    </lineage>
</organism>
<reference evidence="2" key="1">
    <citation type="submission" date="2018-02" db="EMBL/GenBank/DDBJ databases">
        <authorList>
            <person name="Hausmann B."/>
        </authorList>
    </citation>
    <scope>NUCLEOTIDE SEQUENCE [LARGE SCALE GENOMIC DNA]</scope>
    <source>
        <strain evidence="2">Peat soil MAG SbF1</strain>
    </source>
</reference>
<evidence type="ECO:0000313" key="1">
    <source>
        <dbReference type="EMBL" id="SPF45091.1"/>
    </source>
</evidence>
<evidence type="ECO:0000313" key="2">
    <source>
        <dbReference type="Proteomes" id="UP000238916"/>
    </source>
</evidence>
<dbReference type="EMBL" id="OMOF01000246">
    <property type="protein sequence ID" value="SPF45091.1"/>
    <property type="molecule type" value="Genomic_DNA"/>
</dbReference>
<name>A0A2U3KZJ7_9FIRM</name>
<dbReference type="Proteomes" id="UP000238916">
    <property type="component" value="Unassembled WGS sequence"/>
</dbReference>
<sequence>MNFLLLDCILINLWWRDKGTVLLLLKTILAREKILMQQKKCLLTARHLIFRRLPILIELYSLKKLIQSPKHTHPKNNS</sequence>
<protein>
    <submittedName>
        <fullName evidence="1">Uncharacterized protein</fullName>
    </submittedName>
</protein>
<accession>A0A2U3KZJ7</accession>
<proteinExistence type="predicted"/>
<dbReference type="AlphaFoldDB" id="A0A2U3KZJ7"/>
<gene>
    <name evidence="1" type="ORF">SBF1_320018</name>
</gene>